<dbReference type="AlphaFoldDB" id="A0A371DGG2"/>
<keyword evidence="2" id="KW-1185">Reference proteome</keyword>
<name>A0A371DGG2_9APHY</name>
<dbReference type="Proteomes" id="UP000256964">
    <property type="component" value="Unassembled WGS sequence"/>
</dbReference>
<evidence type="ECO:0000313" key="1">
    <source>
        <dbReference type="EMBL" id="RDX51641.1"/>
    </source>
</evidence>
<reference evidence="1 2" key="1">
    <citation type="journal article" date="2018" name="Biotechnol. Biofuels">
        <title>Integrative visual omics of the white-rot fungus Polyporus brumalis exposes the biotechnological potential of its oxidative enzymes for delignifying raw plant biomass.</title>
        <authorList>
            <person name="Miyauchi S."/>
            <person name="Rancon A."/>
            <person name="Drula E."/>
            <person name="Hage H."/>
            <person name="Chaduli D."/>
            <person name="Favel A."/>
            <person name="Grisel S."/>
            <person name="Henrissat B."/>
            <person name="Herpoel-Gimbert I."/>
            <person name="Ruiz-Duenas F.J."/>
            <person name="Chevret D."/>
            <person name="Hainaut M."/>
            <person name="Lin J."/>
            <person name="Wang M."/>
            <person name="Pangilinan J."/>
            <person name="Lipzen A."/>
            <person name="Lesage-Meessen L."/>
            <person name="Navarro D."/>
            <person name="Riley R."/>
            <person name="Grigoriev I.V."/>
            <person name="Zhou S."/>
            <person name="Raouche S."/>
            <person name="Rosso M.N."/>
        </authorList>
    </citation>
    <scope>NUCLEOTIDE SEQUENCE [LARGE SCALE GENOMIC DNA]</scope>
    <source>
        <strain evidence="1 2">BRFM 1820</strain>
    </source>
</reference>
<evidence type="ECO:0000313" key="2">
    <source>
        <dbReference type="Proteomes" id="UP000256964"/>
    </source>
</evidence>
<accession>A0A371DGG2</accession>
<sequence length="210" mass="22928">MCGQPRAIVPRFPRWPLGVAHGRHNGVSFAFVIAQFCSRNLSPPHARLALYLTSRSRTDPRLSATQPALGEKPDGSAWSRDVAAHRCSAGDDGSPVYMDVSVARVRTTWSRRTSTSRGVLARYAADPSACPSCDAYSERRGRCSTGSARPGERWANDGDWPTSRLILSLASEYARRVPDPPGDVTERRTRACSLLDVGTASSDRGDGRRR</sequence>
<organism evidence="1 2">
    <name type="scientific">Lentinus brumalis</name>
    <dbReference type="NCBI Taxonomy" id="2498619"/>
    <lineage>
        <taxon>Eukaryota</taxon>
        <taxon>Fungi</taxon>
        <taxon>Dikarya</taxon>
        <taxon>Basidiomycota</taxon>
        <taxon>Agaricomycotina</taxon>
        <taxon>Agaricomycetes</taxon>
        <taxon>Polyporales</taxon>
        <taxon>Polyporaceae</taxon>
        <taxon>Lentinus</taxon>
    </lineage>
</organism>
<gene>
    <name evidence="1" type="ORF">OH76DRAFT_260965</name>
</gene>
<dbReference type="EMBL" id="KZ857393">
    <property type="protein sequence ID" value="RDX51641.1"/>
    <property type="molecule type" value="Genomic_DNA"/>
</dbReference>
<protein>
    <submittedName>
        <fullName evidence="1">Uncharacterized protein</fullName>
    </submittedName>
</protein>
<proteinExistence type="predicted"/>